<accession>Q60842</accession>
<feature type="domain" description="Lipocalin/cytosolic fatty-acid binding" evidence="10">
    <location>
        <begin position="56"/>
        <end position="197"/>
    </location>
</feature>
<comment type="similarity">
    <text evidence="2 8">Belongs to the calycin superfamily. Lipocalin family.</text>
</comment>
<dbReference type="PRINTS" id="PR01275">
    <property type="entry name" value="NGELATINASE"/>
</dbReference>
<comment type="subcellular location">
    <subcellularLocation>
        <location evidence="1">Secreted</location>
    </subcellularLocation>
</comment>
<evidence type="ECO:0000256" key="6">
    <source>
        <dbReference type="ARBA" id="ARBA00023157"/>
    </source>
</evidence>
<keyword evidence="7" id="KW-0325">Glycoprotein</keyword>
<dbReference type="PANTHER" id="PTHR11430">
    <property type="entry name" value="LIPOCALIN"/>
    <property type="match status" value="1"/>
</dbReference>
<reference evidence="11" key="1">
    <citation type="submission" date="1995-10" db="EMBL/GenBank/DDBJ databases">
        <title>Genomic structure of 24p3 gene.</title>
        <authorList>
            <person name="Chen Y.-H."/>
            <person name="Chu S.-T."/>
            <person name="Lin H.-J."/>
        </authorList>
    </citation>
    <scope>NUCLEOTIDE SEQUENCE</scope>
    <source>
        <strain evidence="11">B6/CBA[c57 Black/6 X CBA]</strain>
    </source>
</reference>
<proteinExistence type="inferred from homology"/>
<sequence>DLVAVETMALSVMCLGLALLGVLQSQAQDSTQNLIPAPSLLTVPLQPDFRSDQFRGRWYVVGLAGNAVQKKTEGSFTMYSTIYELQENNSYNVTSILVRDQDQGCRYWIRTFVPSSRAGQFTLGNMHRYPQVQSYNVQVATTDYNQFAMVFFRKTSENKQYFKITLYGRTKELSPELKERFTRFAKSLGLKDDNIIFSVPPTNALTTEWVVSVADWDAQRPNGSGAACLSATPSFLLPESHLAAPPATIPRSIWSLFLFGQHSPSTCLNTNGVPFLLNKYMPP</sequence>
<dbReference type="InterPro" id="IPR022272">
    <property type="entry name" value="Lipocalin_CS"/>
</dbReference>
<name>Q60842_MOUSE</name>
<dbReference type="Gene3D" id="2.40.128.20">
    <property type="match status" value="1"/>
</dbReference>
<keyword evidence="5 9" id="KW-0732">Signal</keyword>
<dbReference type="PROSITE" id="PS00213">
    <property type="entry name" value="LIPOCALIN"/>
    <property type="match status" value="1"/>
</dbReference>
<dbReference type="CDD" id="cd19457">
    <property type="entry name" value="lipocalin_2-like"/>
    <property type="match status" value="1"/>
</dbReference>
<organism evidence="11">
    <name type="scientific">Mus musculus</name>
    <name type="common">Mouse</name>
    <dbReference type="NCBI Taxonomy" id="10090"/>
    <lineage>
        <taxon>Eukaryota</taxon>
        <taxon>Metazoa</taxon>
        <taxon>Chordata</taxon>
        <taxon>Craniata</taxon>
        <taxon>Vertebrata</taxon>
        <taxon>Euteleostomi</taxon>
        <taxon>Mammalia</taxon>
        <taxon>Eutheria</taxon>
        <taxon>Euarchontoglires</taxon>
        <taxon>Glires</taxon>
        <taxon>Rodentia</taxon>
        <taxon>Myomorpha</taxon>
        <taxon>Muroidea</taxon>
        <taxon>Muridae</taxon>
        <taxon>Murinae</taxon>
        <taxon>Mus</taxon>
        <taxon>Mus</taxon>
    </lineage>
</organism>
<dbReference type="InterPro" id="IPR012674">
    <property type="entry name" value="Calycin"/>
</dbReference>
<evidence type="ECO:0000256" key="8">
    <source>
        <dbReference type="RuleBase" id="RU003695"/>
    </source>
</evidence>
<evidence type="ECO:0000256" key="5">
    <source>
        <dbReference type="ARBA" id="ARBA00022729"/>
    </source>
</evidence>
<dbReference type="AlphaFoldDB" id="Q60842"/>
<dbReference type="PANTHER" id="PTHR11430:SF13">
    <property type="entry name" value="NEUTROPHIL GELATINASE-ASSOCIATED LIPOCALIN"/>
    <property type="match status" value="1"/>
</dbReference>
<dbReference type="InterPro" id="IPR003087">
    <property type="entry name" value="LCN2/LCN12"/>
</dbReference>
<feature type="non-terminal residue" evidence="11">
    <location>
        <position position="1"/>
    </location>
</feature>
<dbReference type="GO" id="GO:0005576">
    <property type="term" value="C:extracellular region"/>
    <property type="evidence" value="ECO:0007669"/>
    <property type="project" value="UniProtKB-SubCell"/>
</dbReference>
<protein>
    <submittedName>
        <fullName evidence="11">Chromosome 24p3</fullName>
    </submittedName>
</protein>
<keyword evidence="3" id="KW-0813">Transport</keyword>
<feature type="signal peptide" evidence="9">
    <location>
        <begin position="1"/>
        <end position="27"/>
    </location>
</feature>
<evidence type="ECO:0000259" key="10">
    <source>
        <dbReference type="Pfam" id="PF00061"/>
    </source>
</evidence>
<feature type="chain" id="PRO_5004265389" evidence="9">
    <location>
        <begin position="28"/>
        <end position="283"/>
    </location>
</feature>
<dbReference type="GO" id="GO:0036094">
    <property type="term" value="F:small molecule binding"/>
    <property type="evidence" value="ECO:0007669"/>
    <property type="project" value="InterPro"/>
</dbReference>
<dbReference type="EMBL" id="L47696">
    <property type="protein sequence ID" value="AAA79309.1"/>
    <property type="molecule type" value="Genomic_DNA"/>
</dbReference>
<evidence type="ECO:0000256" key="7">
    <source>
        <dbReference type="ARBA" id="ARBA00023180"/>
    </source>
</evidence>
<dbReference type="SUPFAM" id="SSF50814">
    <property type="entry name" value="Lipocalins"/>
    <property type="match status" value="1"/>
</dbReference>
<dbReference type="PRINTS" id="PR00179">
    <property type="entry name" value="LIPOCALIN"/>
</dbReference>
<evidence type="ECO:0000256" key="2">
    <source>
        <dbReference type="ARBA" id="ARBA00006889"/>
    </source>
</evidence>
<dbReference type="Pfam" id="PF00061">
    <property type="entry name" value="Lipocalin"/>
    <property type="match status" value="1"/>
</dbReference>
<evidence type="ECO:0000256" key="9">
    <source>
        <dbReference type="SAM" id="SignalP"/>
    </source>
</evidence>
<keyword evidence="4" id="KW-0964">Secreted</keyword>
<evidence type="ECO:0000313" key="11">
    <source>
        <dbReference type="EMBL" id="AAA79309.1"/>
    </source>
</evidence>
<dbReference type="InterPro" id="IPR002345">
    <property type="entry name" value="Lipocalin"/>
</dbReference>
<keyword evidence="6" id="KW-1015">Disulfide bond</keyword>
<evidence type="ECO:0000256" key="1">
    <source>
        <dbReference type="ARBA" id="ARBA00004613"/>
    </source>
</evidence>
<evidence type="ECO:0000256" key="3">
    <source>
        <dbReference type="ARBA" id="ARBA00022448"/>
    </source>
</evidence>
<dbReference type="PeptideAtlas" id="Q60842"/>
<feature type="non-terminal residue" evidence="11">
    <location>
        <position position="283"/>
    </location>
</feature>
<evidence type="ECO:0000256" key="4">
    <source>
        <dbReference type="ARBA" id="ARBA00022525"/>
    </source>
</evidence>
<dbReference type="InterPro" id="IPR000566">
    <property type="entry name" value="Lipocln_cytosolic_FA-bd_dom"/>
</dbReference>